<organism evidence="2 3">
    <name type="scientific">Salinarimonas ramus</name>
    <dbReference type="NCBI Taxonomy" id="690164"/>
    <lineage>
        <taxon>Bacteria</taxon>
        <taxon>Pseudomonadati</taxon>
        <taxon>Pseudomonadota</taxon>
        <taxon>Alphaproteobacteria</taxon>
        <taxon>Hyphomicrobiales</taxon>
        <taxon>Salinarimonadaceae</taxon>
        <taxon>Salinarimonas</taxon>
    </lineage>
</organism>
<feature type="region of interest" description="Disordered" evidence="1">
    <location>
        <begin position="242"/>
        <end position="264"/>
    </location>
</feature>
<evidence type="ECO:0000313" key="2">
    <source>
        <dbReference type="EMBL" id="GGK38092.1"/>
    </source>
</evidence>
<name>A0A917V545_9HYPH</name>
<dbReference type="InterPro" id="IPR029063">
    <property type="entry name" value="SAM-dependent_MTases_sf"/>
</dbReference>
<proteinExistence type="predicted"/>
<keyword evidence="3" id="KW-1185">Reference proteome</keyword>
<dbReference type="GO" id="GO:0032259">
    <property type="term" value="P:methylation"/>
    <property type="evidence" value="ECO:0007669"/>
    <property type="project" value="UniProtKB-KW"/>
</dbReference>
<keyword evidence="2" id="KW-0808">Transferase</keyword>
<dbReference type="CDD" id="cd02440">
    <property type="entry name" value="AdoMet_MTases"/>
    <property type="match status" value="1"/>
</dbReference>
<dbReference type="Pfam" id="PF08003">
    <property type="entry name" value="Methyltransf_9"/>
    <property type="match status" value="1"/>
</dbReference>
<evidence type="ECO:0000313" key="3">
    <source>
        <dbReference type="Proteomes" id="UP000600449"/>
    </source>
</evidence>
<reference evidence="2 3" key="1">
    <citation type="journal article" date="2014" name="Int. J. Syst. Evol. Microbiol.">
        <title>Complete genome sequence of Corynebacterium casei LMG S-19264T (=DSM 44701T), isolated from a smear-ripened cheese.</title>
        <authorList>
            <consortium name="US DOE Joint Genome Institute (JGI-PGF)"/>
            <person name="Walter F."/>
            <person name="Albersmeier A."/>
            <person name="Kalinowski J."/>
            <person name="Ruckert C."/>
        </authorList>
    </citation>
    <scope>NUCLEOTIDE SEQUENCE [LARGE SCALE GENOMIC DNA]</scope>
    <source>
        <strain evidence="2 3">CGMCC 1.9161</strain>
    </source>
</reference>
<protein>
    <submittedName>
        <fullName evidence="2">Methyltransferase, TIGR04290 family protein</fullName>
    </submittedName>
</protein>
<dbReference type="SUPFAM" id="SSF53335">
    <property type="entry name" value="S-adenosyl-L-methionine-dependent methyltransferases"/>
    <property type="match status" value="1"/>
</dbReference>
<keyword evidence="2" id="KW-0489">Methyltransferase</keyword>
<dbReference type="InterPro" id="IPR027554">
    <property type="entry name" value="Meth_Rta_06860"/>
</dbReference>
<dbReference type="InterPro" id="IPR027555">
    <property type="entry name" value="Mo5U34_MeTrfas-like"/>
</dbReference>
<dbReference type="RefSeq" id="WP_188913709.1">
    <property type="nucleotide sequence ID" value="NZ_BMMF01000007.1"/>
</dbReference>
<evidence type="ECO:0000256" key="1">
    <source>
        <dbReference type="SAM" id="MobiDB-lite"/>
    </source>
</evidence>
<dbReference type="GO" id="GO:0008168">
    <property type="term" value="F:methyltransferase activity"/>
    <property type="evidence" value="ECO:0007669"/>
    <property type="project" value="UniProtKB-KW"/>
</dbReference>
<dbReference type="Proteomes" id="UP000600449">
    <property type="component" value="Unassembled WGS sequence"/>
</dbReference>
<sequence>MKPSRDAIAERAEALGPWFHNLYLDGVWTAPNHFLGDFPGIMWRRFRHALPDDLAGRSVLDIGCNSGFYCAEMKRRGAGRVVGIDSEPFYLAQARFAAEVLGHDSEFHEMSVYDVGALGERFDIVLFMGVAYHLRHPLLALDLLWEHVADDVLVFQSMQRGATDVLEPPDDMDFFDTDAFDAPGWPKLHFIEKRYAGDPTNWWAPNSACTQAMLRSAGFRPFSQPEKEVFICRRAARADGAEPVYPARVPDETASAREKKGRAA</sequence>
<gene>
    <name evidence="2" type="ORF">GCM10011322_26450</name>
</gene>
<feature type="compositionally biased region" description="Basic and acidic residues" evidence="1">
    <location>
        <begin position="249"/>
        <end position="258"/>
    </location>
</feature>
<dbReference type="EMBL" id="BMMF01000007">
    <property type="protein sequence ID" value="GGK38092.1"/>
    <property type="molecule type" value="Genomic_DNA"/>
</dbReference>
<dbReference type="AlphaFoldDB" id="A0A917V545"/>
<accession>A0A917V545</accession>
<dbReference type="NCBIfam" id="TIGR04290">
    <property type="entry name" value="meth_Rta_06860"/>
    <property type="match status" value="1"/>
</dbReference>
<comment type="caution">
    <text evidence="2">The sequence shown here is derived from an EMBL/GenBank/DDBJ whole genome shotgun (WGS) entry which is preliminary data.</text>
</comment>
<dbReference type="Gene3D" id="3.40.50.150">
    <property type="entry name" value="Vaccinia Virus protein VP39"/>
    <property type="match status" value="1"/>
</dbReference>